<accession>A6KCH8</accession>
<evidence type="ECO:0000313" key="2">
    <source>
        <dbReference type="EMBL" id="EDL86964.1"/>
    </source>
</evidence>
<dbReference type="AlphaFoldDB" id="A6KCH8"/>
<evidence type="ECO:0000256" key="1">
    <source>
        <dbReference type="SAM" id="MobiDB-lite"/>
    </source>
</evidence>
<sequence length="78" mass="8597">MRASSVSEVTCTYLWRSCQATVCRSRPETGRPKSKGPEGERLARLTREGQTETPTEGVLCTSVKLEIVLQGLGDLAQW</sequence>
<dbReference type="Proteomes" id="UP000234681">
    <property type="component" value="Chromosome 7"/>
</dbReference>
<feature type="region of interest" description="Disordered" evidence="1">
    <location>
        <begin position="25"/>
        <end position="55"/>
    </location>
</feature>
<feature type="compositionally biased region" description="Basic and acidic residues" evidence="1">
    <location>
        <begin position="25"/>
        <end position="50"/>
    </location>
</feature>
<name>A6KCH8_RAT</name>
<reference evidence="2 3" key="1">
    <citation type="submission" date="2005-09" db="EMBL/GenBank/DDBJ databases">
        <authorList>
            <person name="Mural R.J."/>
            <person name="Li P.W."/>
            <person name="Adams M.D."/>
            <person name="Amanatides P.G."/>
            <person name="Baden-Tillson H."/>
            <person name="Barnstead M."/>
            <person name="Chin S.H."/>
            <person name="Dew I."/>
            <person name="Evans C.A."/>
            <person name="Ferriera S."/>
            <person name="Flanigan M."/>
            <person name="Fosler C."/>
            <person name="Glodek A."/>
            <person name="Gu Z."/>
            <person name="Holt R.A."/>
            <person name="Jennings D."/>
            <person name="Kraft C.L."/>
            <person name="Lu F."/>
            <person name="Nguyen T."/>
            <person name="Nusskern D.R."/>
            <person name="Pfannkoch C.M."/>
            <person name="Sitter C."/>
            <person name="Sutton G.G."/>
            <person name="Venter J.C."/>
            <person name="Wang Z."/>
            <person name="Woodage T."/>
            <person name="Zheng X.H."/>
            <person name="Zhong F."/>
        </authorList>
    </citation>
    <scope>NUCLEOTIDE SEQUENCE [LARGE SCALE GENOMIC DNA]</scope>
    <source>
        <strain>BN</strain>
        <strain evidence="3">Sprague-Dawley</strain>
    </source>
</reference>
<proteinExistence type="predicted"/>
<dbReference type="EMBL" id="CH474035">
    <property type="protein sequence ID" value="EDL86964.1"/>
    <property type="molecule type" value="Genomic_DNA"/>
</dbReference>
<protein>
    <submittedName>
        <fullName evidence="2">RCG50615</fullName>
    </submittedName>
</protein>
<gene>
    <name evidence="2" type="ORF">rCG_50615</name>
</gene>
<evidence type="ECO:0000313" key="3">
    <source>
        <dbReference type="Proteomes" id="UP000234681"/>
    </source>
</evidence>
<organism evidence="2 3">
    <name type="scientific">Rattus norvegicus</name>
    <name type="common">Rat</name>
    <dbReference type="NCBI Taxonomy" id="10116"/>
    <lineage>
        <taxon>Eukaryota</taxon>
        <taxon>Metazoa</taxon>
        <taxon>Chordata</taxon>
        <taxon>Craniata</taxon>
        <taxon>Vertebrata</taxon>
        <taxon>Euteleostomi</taxon>
        <taxon>Mammalia</taxon>
        <taxon>Eutheria</taxon>
        <taxon>Euarchontoglires</taxon>
        <taxon>Glires</taxon>
        <taxon>Rodentia</taxon>
        <taxon>Myomorpha</taxon>
        <taxon>Muroidea</taxon>
        <taxon>Muridae</taxon>
        <taxon>Murinae</taxon>
        <taxon>Rattus</taxon>
    </lineage>
</organism>